<feature type="binding site" evidence="5">
    <location>
        <position position="127"/>
    </location>
    <ligand>
        <name>Mg(2+)</name>
        <dbReference type="ChEBI" id="CHEBI:18420"/>
        <label>1</label>
    </ligand>
</feature>
<comment type="catalytic activity">
    <reaction evidence="5">
        <text>diphosphate + H2O = 2 phosphate + H(+)</text>
        <dbReference type="Rhea" id="RHEA:24576"/>
        <dbReference type="ChEBI" id="CHEBI:15377"/>
        <dbReference type="ChEBI" id="CHEBI:15378"/>
        <dbReference type="ChEBI" id="CHEBI:33019"/>
        <dbReference type="ChEBI" id="CHEBI:43474"/>
        <dbReference type="EC" id="3.6.1.1"/>
    </reaction>
</comment>
<dbReference type="Pfam" id="PF00719">
    <property type="entry name" value="Pyrophosphatase"/>
    <property type="match status" value="1"/>
</dbReference>
<protein>
    <recommendedName>
        <fullName evidence="5">Inorganic pyrophosphatase</fullName>
        <ecNumber evidence="5">3.6.1.1</ecNumber>
    </recommendedName>
    <alternativeName>
        <fullName evidence="5">Pyrophosphate phospho-hydrolase</fullName>
        <shortName evidence="5">PPase</shortName>
    </alternativeName>
</protein>
<dbReference type="Proteomes" id="UP001170954">
    <property type="component" value="Unassembled WGS sequence"/>
</dbReference>
<keyword evidence="3 5" id="KW-0378">Hydrolase</keyword>
<evidence type="ECO:0000313" key="7">
    <source>
        <dbReference type="Proteomes" id="UP001170954"/>
    </source>
</evidence>
<feature type="binding site" evidence="5">
    <location>
        <position position="95"/>
    </location>
    <ligand>
        <name>Mg(2+)</name>
        <dbReference type="ChEBI" id="CHEBI:18420"/>
        <label>1</label>
    </ligand>
</feature>
<feature type="binding site" evidence="5">
    <location>
        <position position="95"/>
    </location>
    <ligand>
        <name>Mg(2+)</name>
        <dbReference type="ChEBI" id="CHEBI:18420"/>
        <label>2</label>
    </ligand>
</feature>
<dbReference type="SUPFAM" id="SSF50324">
    <property type="entry name" value="Inorganic pyrophosphatase"/>
    <property type="match status" value="1"/>
</dbReference>
<dbReference type="EC" id="3.6.1.1" evidence="5"/>
<dbReference type="EMBL" id="JACAGK010000004">
    <property type="protein sequence ID" value="MDM1047112.1"/>
    <property type="molecule type" value="Genomic_DNA"/>
</dbReference>
<evidence type="ECO:0000313" key="6">
    <source>
        <dbReference type="EMBL" id="MDM1047112.1"/>
    </source>
</evidence>
<comment type="cofactor">
    <cofactor evidence="1 5">
        <name>Mg(2+)</name>
        <dbReference type="ChEBI" id="CHEBI:18420"/>
    </cofactor>
</comment>
<feature type="binding site" evidence="5">
    <location>
        <position position="90"/>
    </location>
    <ligand>
        <name>Mg(2+)</name>
        <dbReference type="ChEBI" id="CHEBI:18420"/>
        <label>1</label>
    </ligand>
</feature>
<keyword evidence="2 5" id="KW-0479">Metal-binding</keyword>
<comment type="similarity">
    <text evidence="5">Belongs to the PPase family.</text>
</comment>
<name>A0ABT7NIT5_9SPHI</name>
<reference evidence="6" key="2">
    <citation type="journal article" date="2022" name="Sci. Total Environ.">
        <title>Prevalence, transmission, and molecular epidemiology of tet(X)-positive bacteria among humans, animals, and environmental niches in China: An epidemiological, and genomic-based study.</title>
        <authorList>
            <person name="Dong N."/>
            <person name="Zeng Y."/>
            <person name="Cai C."/>
            <person name="Sun C."/>
            <person name="Lu J."/>
            <person name="Liu C."/>
            <person name="Zhou H."/>
            <person name="Sun Q."/>
            <person name="Shu L."/>
            <person name="Wang H."/>
            <person name="Wang Y."/>
            <person name="Wang S."/>
            <person name="Wu C."/>
            <person name="Chan E.W."/>
            <person name="Chen G."/>
            <person name="Shen Z."/>
            <person name="Chen S."/>
            <person name="Zhang R."/>
        </authorList>
    </citation>
    <scope>NUCLEOTIDE SEQUENCE</scope>
    <source>
        <strain evidence="6">R1692</strain>
    </source>
</reference>
<dbReference type="HAMAP" id="MF_00209">
    <property type="entry name" value="Inorganic_PPase"/>
    <property type="match status" value="1"/>
</dbReference>
<dbReference type="Gene3D" id="3.90.80.10">
    <property type="entry name" value="Inorganic pyrophosphatase"/>
    <property type="match status" value="1"/>
</dbReference>
<keyword evidence="4 5" id="KW-0460">Magnesium</keyword>
<comment type="function">
    <text evidence="5">Catalyzes the hydrolysis of inorganic pyrophosphate (PPi) forming two phosphate ions.</text>
</comment>
<evidence type="ECO:0000256" key="5">
    <source>
        <dbReference type="HAMAP-Rule" id="MF_00209"/>
    </source>
</evidence>
<proteinExistence type="inferred from homology"/>
<organism evidence="6 7">
    <name type="scientific">Sphingobacterium hotanense</name>
    <dbReference type="NCBI Taxonomy" id="649196"/>
    <lineage>
        <taxon>Bacteria</taxon>
        <taxon>Pseudomonadati</taxon>
        <taxon>Bacteroidota</taxon>
        <taxon>Sphingobacteriia</taxon>
        <taxon>Sphingobacteriales</taxon>
        <taxon>Sphingobacteriaceae</taxon>
        <taxon>Sphingobacterium</taxon>
    </lineage>
</organism>
<dbReference type="RefSeq" id="WP_149525138.1">
    <property type="nucleotide sequence ID" value="NZ_CP030848.1"/>
</dbReference>
<dbReference type="CDD" id="cd00412">
    <property type="entry name" value="pyrophosphatase"/>
    <property type="match status" value="1"/>
</dbReference>
<evidence type="ECO:0000256" key="3">
    <source>
        <dbReference type="ARBA" id="ARBA00022801"/>
    </source>
</evidence>
<evidence type="ECO:0000256" key="1">
    <source>
        <dbReference type="ARBA" id="ARBA00001946"/>
    </source>
</evidence>
<evidence type="ECO:0000256" key="2">
    <source>
        <dbReference type="ARBA" id="ARBA00022723"/>
    </source>
</evidence>
<evidence type="ECO:0000256" key="4">
    <source>
        <dbReference type="ARBA" id="ARBA00022842"/>
    </source>
</evidence>
<comment type="subunit">
    <text evidence="5">Homohexamer.</text>
</comment>
<sequence length="207" mass="23056">MDDVDRLWTIILLLFVGISSANAQQHPWHQVSPGKEAPKVVTAVIEISKGSRAKYEIDKTSGLLKLDRVLNASVVYPTNYGFIPQTYCGDKDPLDILVLCSQDLEPYSLVDAKVIGVLRMLDSGEQDDKIIAVAKNDASLNYLNDLSELPPHSMKEITHFFQTYKSIDNKSIKIENISGQTDAQNVILESLQLYKTQFGNKDLTNGN</sequence>
<feature type="binding site" evidence="5">
    <location>
        <position position="68"/>
    </location>
    <ligand>
        <name>substrate</name>
    </ligand>
</feature>
<dbReference type="InterPro" id="IPR036649">
    <property type="entry name" value="Pyrophosphatase_sf"/>
</dbReference>
<feature type="binding site" evidence="5">
    <location>
        <position position="80"/>
    </location>
    <ligand>
        <name>substrate</name>
    </ligand>
</feature>
<dbReference type="PANTHER" id="PTHR10286">
    <property type="entry name" value="INORGANIC PYROPHOSPHATASE"/>
    <property type="match status" value="1"/>
</dbReference>
<keyword evidence="5" id="KW-0963">Cytoplasm</keyword>
<gene>
    <name evidence="5" type="primary">ppa</name>
    <name evidence="6" type="ORF">HX018_02470</name>
</gene>
<reference evidence="6" key="1">
    <citation type="submission" date="2020-06" db="EMBL/GenBank/DDBJ databases">
        <authorList>
            <person name="Dong N."/>
        </authorList>
    </citation>
    <scope>NUCLEOTIDE SEQUENCE</scope>
    <source>
        <strain evidence="6">R1692</strain>
    </source>
</reference>
<comment type="subcellular location">
    <subcellularLocation>
        <location evidence="5">Cytoplasm</location>
    </subcellularLocation>
</comment>
<comment type="caution">
    <text evidence="6">The sequence shown here is derived from an EMBL/GenBank/DDBJ whole genome shotgun (WGS) entry which is preliminary data.</text>
</comment>
<keyword evidence="7" id="KW-1185">Reference proteome</keyword>
<feature type="binding site" evidence="5">
    <location>
        <position position="54"/>
    </location>
    <ligand>
        <name>substrate</name>
    </ligand>
</feature>
<accession>A0ABT7NIT5</accession>
<feature type="binding site" evidence="5">
    <location>
        <position position="164"/>
    </location>
    <ligand>
        <name>substrate</name>
    </ligand>
</feature>
<dbReference type="InterPro" id="IPR008162">
    <property type="entry name" value="Pyrophosphatase"/>
</dbReference>